<accession>A0A0P7BQQ1</accession>
<evidence type="ECO:0000256" key="2">
    <source>
        <dbReference type="ARBA" id="ARBA00022801"/>
    </source>
</evidence>
<gene>
    <name evidence="5" type="ORF">AK830_g3194</name>
</gene>
<evidence type="ECO:0000256" key="1">
    <source>
        <dbReference type="ARBA" id="ARBA00022723"/>
    </source>
</evidence>
<organism evidence="5 6">
    <name type="scientific">Neonectria ditissima</name>
    <dbReference type="NCBI Taxonomy" id="78410"/>
    <lineage>
        <taxon>Eukaryota</taxon>
        <taxon>Fungi</taxon>
        <taxon>Dikarya</taxon>
        <taxon>Ascomycota</taxon>
        <taxon>Pezizomycotina</taxon>
        <taxon>Sordariomycetes</taxon>
        <taxon>Hypocreomycetidae</taxon>
        <taxon>Hypocreales</taxon>
        <taxon>Nectriaceae</taxon>
        <taxon>Neonectria</taxon>
    </lineage>
</organism>
<dbReference type="Gene3D" id="3.40.800.10">
    <property type="entry name" value="Ureohydrolase domain"/>
    <property type="match status" value="1"/>
</dbReference>
<dbReference type="GO" id="GO:0005829">
    <property type="term" value="C:cytosol"/>
    <property type="evidence" value="ECO:0007669"/>
    <property type="project" value="TreeGrafter"/>
</dbReference>
<dbReference type="EMBL" id="LKCW01000034">
    <property type="protein sequence ID" value="KPM43377.1"/>
    <property type="molecule type" value="Genomic_DNA"/>
</dbReference>
<comment type="similarity">
    <text evidence="4">Belongs to the arginase family.</text>
</comment>
<dbReference type="InterPro" id="IPR023696">
    <property type="entry name" value="Ureohydrolase_dom_sf"/>
</dbReference>
<dbReference type="InterPro" id="IPR006035">
    <property type="entry name" value="Ureohydrolase"/>
</dbReference>
<dbReference type="AlphaFoldDB" id="A0A0P7BQQ1"/>
<dbReference type="PROSITE" id="PS51409">
    <property type="entry name" value="ARGINASE_2"/>
    <property type="match status" value="1"/>
</dbReference>
<comment type="caution">
    <text evidence="5">The sequence shown here is derived from an EMBL/GenBank/DDBJ whole genome shotgun (WGS) entry which is preliminary data.</text>
</comment>
<dbReference type="PANTHER" id="PTHR43782:SF3">
    <property type="entry name" value="ARGINASE"/>
    <property type="match status" value="1"/>
</dbReference>
<dbReference type="Pfam" id="PF00491">
    <property type="entry name" value="Arginase"/>
    <property type="match status" value="1"/>
</dbReference>
<evidence type="ECO:0000256" key="4">
    <source>
        <dbReference type="PROSITE-ProRule" id="PRU00742"/>
    </source>
</evidence>
<keyword evidence="2" id="KW-0378">Hydrolase</keyword>
<reference evidence="5 6" key="1">
    <citation type="submission" date="2015-09" db="EMBL/GenBank/DDBJ databases">
        <title>Draft genome of a European isolate of the apple canker pathogen Neonectria ditissima.</title>
        <authorList>
            <person name="Gomez-Cortecero A."/>
            <person name="Harrison R.J."/>
            <person name="Armitage A.D."/>
        </authorList>
    </citation>
    <scope>NUCLEOTIDE SEQUENCE [LARGE SCALE GENOMIC DNA]</scope>
    <source>
        <strain evidence="5 6">R09/05</strain>
    </source>
</reference>
<dbReference type="GO" id="GO:0004053">
    <property type="term" value="F:arginase activity"/>
    <property type="evidence" value="ECO:0007669"/>
    <property type="project" value="TreeGrafter"/>
</dbReference>
<evidence type="ECO:0000313" key="6">
    <source>
        <dbReference type="Proteomes" id="UP000050424"/>
    </source>
</evidence>
<keyword evidence="6" id="KW-1185">Reference proteome</keyword>
<dbReference type="CDD" id="cd09999">
    <property type="entry name" value="Arginase-like_1"/>
    <property type="match status" value="1"/>
</dbReference>
<keyword evidence="3" id="KW-0464">Manganese</keyword>
<evidence type="ECO:0008006" key="7">
    <source>
        <dbReference type="Google" id="ProtNLM"/>
    </source>
</evidence>
<sequence length="306" mass="32699">MTPAKSITIISSPYHLGVRDKAVGAGPTTLINAGLVAALRDQGFDVYMVEIEPVDVFDGEIARLFELLRRTSKTVTQAVDAGSFPIVLSGNCSAAVGVASGLCNSKEFLDRKTTPGCVWFDAHDDFNTPDTLVSGYLDSMPVAMLGGGAWRTLLASIPGFQPMDLEKRLVHVGMRDVTELERARVVDAGFSVVWGDTARQVDFKSELQDILEGKDLGESMVHVDLDCLDTSVGAVNKFSAPGGLLEADFVACLEMLSQKIRPAALTVASYDPSFDKDGKIPPVAIKGLLAFVGHLASQGYLVCRST</sequence>
<proteinExistence type="inferred from homology"/>
<dbReference type="SUPFAM" id="SSF52768">
    <property type="entry name" value="Arginase/deacetylase"/>
    <property type="match status" value="1"/>
</dbReference>
<keyword evidence="1" id="KW-0479">Metal-binding</keyword>
<dbReference type="GO" id="GO:0005634">
    <property type="term" value="C:nucleus"/>
    <property type="evidence" value="ECO:0007669"/>
    <property type="project" value="TreeGrafter"/>
</dbReference>
<dbReference type="STRING" id="78410.A0A0P7BQQ1"/>
<evidence type="ECO:0000313" key="5">
    <source>
        <dbReference type="EMBL" id="KPM43377.1"/>
    </source>
</evidence>
<name>A0A0P7BQQ1_9HYPO</name>
<dbReference type="OrthoDB" id="9992747at2759"/>
<protein>
    <recommendedName>
        <fullName evidence="7">Arginase</fullName>
    </recommendedName>
</protein>
<dbReference type="Proteomes" id="UP000050424">
    <property type="component" value="Unassembled WGS sequence"/>
</dbReference>
<dbReference type="PANTHER" id="PTHR43782">
    <property type="entry name" value="ARGINASE"/>
    <property type="match status" value="1"/>
</dbReference>
<dbReference type="GO" id="GO:0030145">
    <property type="term" value="F:manganese ion binding"/>
    <property type="evidence" value="ECO:0007669"/>
    <property type="project" value="TreeGrafter"/>
</dbReference>
<evidence type="ECO:0000256" key="3">
    <source>
        <dbReference type="ARBA" id="ARBA00023211"/>
    </source>
</evidence>